<comment type="subcellular location">
    <subcellularLocation>
        <location evidence="1">Membrane</location>
        <topology evidence="1">Multi-pass membrane protein</topology>
    </subcellularLocation>
</comment>
<comment type="caution">
    <text evidence="10">The sequence shown here is derived from an EMBL/GenBank/DDBJ whole genome shotgun (WGS) entry which is preliminary data.</text>
</comment>
<dbReference type="EMBL" id="CAJZBQ010000056">
    <property type="protein sequence ID" value="CAG9333106.1"/>
    <property type="molecule type" value="Genomic_DNA"/>
</dbReference>
<evidence type="ECO:0000256" key="8">
    <source>
        <dbReference type="SAM" id="Phobius"/>
    </source>
</evidence>
<feature type="transmembrane region" description="Helical" evidence="8">
    <location>
        <begin position="95"/>
        <end position="114"/>
    </location>
</feature>
<keyword evidence="6 8" id="KW-0472">Membrane</keyword>
<evidence type="ECO:0000259" key="9">
    <source>
        <dbReference type="PROSITE" id="PS50042"/>
    </source>
</evidence>
<evidence type="ECO:0000256" key="6">
    <source>
        <dbReference type="ARBA" id="ARBA00023136"/>
    </source>
</evidence>
<dbReference type="InterPro" id="IPR018490">
    <property type="entry name" value="cNMP-bd_dom_sf"/>
</dbReference>
<dbReference type="SMART" id="SM00100">
    <property type="entry name" value="cNMP"/>
    <property type="match status" value="1"/>
</dbReference>
<reference evidence="10" key="1">
    <citation type="submission" date="2021-09" db="EMBL/GenBank/DDBJ databases">
        <authorList>
            <consortium name="AG Swart"/>
            <person name="Singh M."/>
            <person name="Singh A."/>
            <person name="Seah K."/>
            <person name="Emmerich C."/>
        </authorList>
    </citation>
    <scope>NUCLEOTIDE SEQUENCE</scope>
    <source>
        <strain evidence="10">ATCC30299</strain>
    </source>
</reference>
<evidence type="ECO:0000256" key="3">
    <source>
        <dbReference type="ARBA" id="ARBA00022692"/>
    </source>
</evidence>
<dbReference type="Gene3D" id="1.10.287.630">
    <property type="entry name" value="Helix hairpin bin"/>
    <property type="match status" value="1"/>
</dbReference>
<dbReference type="PANTHER" id="PTHR45689">
    <property type="entry name" value="I[[H]] CHANNEL, ISOFORM E"/>
    <property type="match status" value="1"/>
</dbReference>
<dbReference type="InterPro" id="IPR003938">
    <property type="entry name" value="K_chnl_volt-dep_EAG/ELK/ERG"/>
</dbReference>
<evidence type="ECO:0000256" key="5">
    <source>
        <dbReference type="ARBA" id="ARBA00023065"/>
    </source>
</evidence>
<organism evidence="10 11">
    <name type="scientific">Blepharisma stoltei</name>
    <dbReference type="NCBI Taxonomy" id="1481888"/>
    <lineage>
        <taxon>Eukaryota</taxon>
        <taxon>Sar</taxon>
        <taxon>Alveolata</taxon>
        <taxon>Ciliophora</taxon>
        <taxon>Postciliodesmatophora</taxon>
        <taxon>Heterotrichea</taxon>
        <taxon>Heterotrichida</taxon>
        <taxon>Blepharismidae</taxon>
        <taxon>Blepharisma</taxon>
    </lineage>
</organism>
<dbReference type="Pfam" id="PF00027">
    <property type="entry name" value="cNMP_binding"/>
    <property type="match status" value="1"/>
</dbReference>
<dbReference type="PROSITE" id="PS50042">
    <property type="entry name" value="CNMP_BINDING_3"/>
    <property type="match status" value="1"/>
</dbReference>
<keyword evidence="5" id="KW-0406">Ion transport</keyword>
<dbReference type="GO" id="GO:0098855">
    <property type="term" value="C:HCN channel complex"/>
    <property type="evidence" value="ECO:0007669"/>
    <property type="project" value="TreeGrafter"/>
</dbReference>
<dbReference type="PRINTS" id="PR01463">
    <property type="entry name" value="EAGCHANLFMLY"/>
</dbReference>
<dbReference type="CDD" id="cd00038">
    <property type="entry name" value="CAP_ED"/>
    <property type="match status" value="1"/>
</dbReference>
<dbReference type="InterPro" id="IPR014710">
    <property type="entry name" value="RmlC-like_jellyroll"/>
</dbReference>
<evidence type="ECO:0000256" key="7">
    <source>
        <dbReference type="ARBA" id="ARBA00023303"/>
    </source>
</evidence>
<dbReference type="InterPro" id="IPR051413">
    <property type="entry name" value="K/Na_HCN_channel"/>
</dbReference>
<evidence type="ECO:0000313" key="11">
    <source>
        <dbReference type="Proteomes" id="UP001162131"/>
    </source>
</evidence>
<feature type="domain" description="Cyclic nucleotide-binding" evidence="9">
    <location>
        <begin position="399"/>
        <end position="491"/>
    </location>
</feature>
<dbReference type="Gene3D" id="1.10.287.70">
    <property type="match status" value="1"/>
</dbReference>
<keyword evidence="7" id="KW-0407">Ion channel</keyword>
<dbReference type="Pfam" id="PF00520">
    <property type="entry name" value="Ion_trans"/>
    <property type="match status" value="1"/>
</dbReference>
<dbReference type="InterPro" id="IPR000595">
    <property type="entry name" value="cNMP-bd_dom"/>
</dbReference>
<dbReference type="SUPFAM" id="SSF81324">
    <property type="entry name" value="Voltage-gated potassium channels"/>
    <property type="match status" value="1"/>
</dbReference>
<dbReference type="PANTHER" id="PTHR45689:SF5">
    <property type="entry name" value="I[[H]] CHANNEL, ISOFORM E"/>
    <property type="match status" value="1"/>
</dbReference>
<dbReference type="AlphaFoldDB" id="A0AAU9K519"/>
<keyword evidence="3 8" id="KW-0812">Transmembrane</keyword>
<keyword evidence="11" id="KW-1185">Reference proteome</keyword>
<keyword evidence="4 8" id="KW-1133">Transmembrane helix</keyword>
<proteinExistence type="predicted"/>
<protein>
    <recommendedName>
        <fullName evidence="9">Cyclic nucleotide-binding domain-containing protein</fullName>
    </recommendedName>
</protein>
<evidence type="ECO:0000313" key="10">
    <source>
        <dbReference type="EMBL" id="CAG9333106.1"/>
    </source>
</evidence>
<gene>
    <name evidence="10" type="ORF">BSTOLATCC_MIC57926</name>
</gene>
<accession>A0AAU9K519</accession>
<feature type="transmembrane region" description="Helical" evidence="8">
    <location>
        <begin position="64"/>
        <end position="83"/>
    </location>
</feature>
<sequence length="662" mass="76520">MKQDDDSISSISNLILVSPKPGSNIGREFSTLEFNSTKENYTVKWDKSKFSGKYLFHPESYWKLIWDISLLLFLLFQGLYIPFYLGFGIPLSGAMLYLDFVITLAFCIDILFNFNTGFFRKGALVMDRTLIAKNYFFSWFFLDMLSNFPYNWVINGGVFNDSSGSMSGTQMARMVRMIKFVKMLRLVRFAKLKMLFVKIEEIIADELLSGLIVLFKTIFIIFLLAHWNACLWFFIGSQDRSNHPDSWVSQFEKNYATHLTTMDYYVTSLYWSYTTMLTVGYGDIHAVTLDEKIVAMMSMVLASGFFGFMIGNIGSIVERSSLRESNHREVIISITKYMRLHNIPKELQFKVRNYLEHAYEEEIRKGIEDDEILTMLSVPLRDEIARYKYLPIIQTCSIFSKFFNLQTITYFAKWLQEETFAPDDDVIKAGEKDRILYFVNSGSVSVYYGSPSSSAAILSKGKYFGEIAFFANHPRTASVKSVEFSDILSVDFNQVWDGIEQQPRLQEIFTLIETICEDGDYTEINVACYLCKKNGHVAINCTTMAVHTEESRKAWMAKKQAGTYKINLSEYSVPKVKRKERKVKHVMSTYNIIGVSRPPEKMYKNHKELQEKISNFVVKRRTNKSNSTKLSEVSQLEDVPFPLRHQISKIYKDSSSGTENQE</sequence>
<evidence type="ECO:0000256" key="2">
    <source>
        <dbReference type="ARBA" id="ARBA00022448"/>
    </source>
</evidence>
<dbReference type="SUPFAM" id="SSF51206">
    <property type="entry name" value="cAMP-binding domain-like"/>
    <property type="match status" value="1"/>
</dbReference>
<dbReference type="GO" id="GO:0003254">
    <property type="term" value="P:regulation of membrane depolarization"/>
    <property type="evidence" value="ECO:0007669"/>
    <property type="project" value="TreeGrafter"/>
</dbReference>
<dbReference type="InterPro" id="IPR005821">
    <property type="entry name" value="Ion_trans_dom"/>
</dbReference>
<dbReference type="Proteomes" id="UP001162131">
    <property type="component" value="Unassembled WGS sequence"/>
</dbReference>
<feature type="transmembrane region" description="Helical" evidence="8">
    <location>
        <begin position="211"/>
        <end position="235"/>
    </location>
</feature>
<dbReference type="GO" id="GO:0035725">
    <property type="term" value="P:sodium ion transmembrane transport"/>
    <property type="evidence" value="ECO:0007669"/>
    <property type="project" value="TreeGrafter"/>
</dbReference>
<evidence type="ECO:0000256" key="4">
    <source>
        <dbReference type="ARBA" id="ARBA00022989"/>
    </source>
</evidence>
<keyword evidence="2" id="KW-0813">Transport</keyword>
<dbReference type="Gene3D" id="2.60.120.10">
    <property type="entry name" value="Jelly Rolls"/>
    <property type="match status" value="1"/>
</dbReference>
<dbReference type="GO" id="GO:0005249">
    <property type="term" value="F:voltage-gated potassium channel activity"/>
    <property type="evidence" value="ECO:0007669"/>
    <property type="project" value="InterPro"/>
</dbReference>
<evidence type="ECO:0000256" key="1">
    <source>
        <dbReference type="ARBA" id="ARBA00004141"/>
    </source>
</evidence>
<feature type="transmembrane region" description="Helical" evidence="8">
    <location>
        <begin position="293"/>
        <end position="317"/>
    </location>
</feature>
<name>A0AAU9K519_9CILI</name>